<organism evidence="2 3">
    <name type="scientific">Streptomyces chryseus</name>
    <dbReference type="NCBI Taxonomy" id="68186"/>
    <lineage>
        <taxon>Bacteria</taxon>
        <taxon>Bacillati</taxon>
        <taxon>Actinomycetota</taxon>
        <taxon>Actinomycetes</taxon>
        <taxon>Kitasatosporales</taxon>
        <taxon>Streptomycetaceae</taxon>
        <taxon>Streptomyces</taxon>
    </lineage>
</organism>
<reference evidence="3" key="1">
    <citation type="journal article" date="2019" name="Int. J. Syst. Evol. Microbiol.">
        <title>The Global Catalogue of Microorganisms (GCM) 10K type strain sequencing project: providing services to taxonomists for standard genome sequencing and annotation.</title>
        <authorList>
            <consortium name="The Broad Institute Genomics Platform"/>
            <consortium name="The Broad Institute Genome Sequencing Center for Infectious Disease"/>
            <person name="Wu L."/>
            <person name="Ma J."/>
        </authorList>
    </citation>
    <scope>NUCLEOTIDE SEQUENCE [LARGE SCALE GENOMIC DNA]</scope>
    <source>
        <strain evidence="3">JCM 4737</strain>
    </source>
</reference>
<gene>
    <name evidence="2" type="ORF">GCM10010346_15440</name>
</gene>
<name>A0ABQ3DI66_9ACTN</name>
<keyword evidence="3" id="KW-1185">Reference proteome</keyword>
<comment type="caution">
    <text evidence="2">The sequence shown here is derived from an EMBL/GenBank/DDBJ whole genome shotgun (WGS) entry which is preliminary data.</text>
</comment>
<feature type="compositionally biased region" description="Low complexity" evidence="1">
    <location>
        <begin position="40"/>
        <end position="54"/>
    </location>
</feature>
<dbReference type="EMBL" id="BMVO01000003">
    <property type="protein sequence ID" value="GHA93655.1"/>
    <property type="molecule type" value="Genomic_DNA"/>
</dbReference>
<dbReference type="Proteomes" id="UP000599437">
    <property type="component" value="Unassembled WGS sequence"/>
</dbReference>
<feature type="compositionally biased region" description="Gly residues" evidence="1">
    <location>
        <begin position="88"/>
        <end position="98"/>
    </location>
</feature>
<evidence type="ECO:0000313" key="3">
    <source>
        <dbReference type="Proteomes" id="UP000599437"/>
    </source>
</evidence>
<evidence type="ECO:0000256" key="1">
    <source>
        <dbReference type="SAM" id="MobiDB-lite"/>
    </source>
</evidence>
<protein>
    <submittedName>
        <fullName evidence="2">Uncharacterized protein</fullName>
    </submittedName>
</protein>
<feature type="compositionally biased region" description="Low complexity" evidence="1">
    <location>
        <begin position="99"/>
        <end position="110"/>
    </location>
</feature>
<accession>A0ABQ3DI66</accession>
<proteinExistence type="predicted"/>
<sequence>MATSARTGSYVVRSGGSPVPAKVTDRTPRPATGPAKETRPGATARTGAPGPAARSTPRCPAAYREGGGSQDRRTGGRSPTGHTPSDGGVPGAGTGSAGGVPAAASGSGTPQAVSRSRIGTRTSTVVRRIPTPSRDGPVRGDHGPDLWTGGRLWTSPSPGTA</sequence>
<feature type="region of interest" description="Disordered" evidence="1">
    <location>
        <begin position="1"/>
        <end position="161"/>
    </location>
</feature>
<feature type="compositionally biased region" description="Polar residues" evidence="1">
    <location>
        <begin position="111"/>
        <end position="125"/>
    </location>
</feature>
<evidence type="ECO:0000313" key="2">
    <source>
        <dbReference type="EMBL" id="GHA93655.1"/>
    </source>
</evidence>